<dbReference type="EMBL" id="CM037155">
    <property type="protein sequence ID" value="KAH7846821.1"/>
    <property type="molecule type" value="Genomic_DNA"/>
</dbReference>
<comment type="caution">
    <text evidence="1">The sequence shown here is derived from an EMBL/GenBank/DDBJ whole genome shotgun (WGS) entry which is preliminary data.</text>
</comment>
<gene>
    <name evidence="1" type="ORF">Vadar_018563</name>
</gene>
<name>A0ACB7Y0A1_9ERIC</name>
<evidence type="ECO:0000313" key="2">
    <source>
        <dbReference type="Proteomes" id="UP000828048"/>
    </source>
</evidence>
<reference evidence="1 2" key="1">
    <citation type="journal article" date="2021" name="Hortic Res">
        <title>High-quality reference genome and annotation aids understanding of berry development for evergreen blueberry (Vaccinium darrowii).</title>
        <authorList>
            <person name="Yu J."/>
            <person name="Hulse-Kemp A.M."/>
            <person name="Babiker E."/>
            <person name="Staton M."/>
        </authorList>
    </citation>
    <scope>NUCLEOTIDE SEQUENCE [LARGE SCALE GENOMIC DNA]</scope>
    <source>
        <strain evidence="2">cv. NJ 8807/NJ 8810</strain>
        <tissue evidence="1">Young leaf</tissue>
    </source>
</reference>
<protein>
    <submittedName>
        <fullName evidence="1">Uncharacterized protein</fullName>
    </submittedName>
</protein>
<proteinExistence type="predicted"/>
<accession>A0ACB7Y0A1</accession>
<evidence type="ECO:0000313" key="1">
    <source>
        <dbReference type="EMBL" id="KAH7846821.1"/>
    </source>
</evidence>
<organism evidence="1 2">
    <name type="scientific">Vaccinium darrowii</name>
    <dbReference type="NCBI Taxonomy" id="229202"/>
    <lineage>
        <taxon>Eukaryota</taxon>
        <taxon>Viridiplantae</taxon>
        <taxon>Streptophyta</taxon>
        <taxon>Embryophyta</taxon>
        <taxon>Tracheophyta</taxon>
        <taxon>Spermatophyta</taxon>
        <taxon>Magnoliopsida</taxon>
        <taxon>eudicotyledons</taxon>
        <taxon>Gunneridae</taxon>
        <taxon>Pentapetalae</taxon>
        <taxon>asterids</taxon>
        <taxon>Ericales</taxon>
        <taxon>Ericaceae</taxon>
        <taxon>Vaccinioideae</taxon>
        <taxon>Vaccinieae</taxon>
        <taxon>Vaccinium</taxon>
    </lineage>
</organism>
<keyword evidence="2" id="KW-1185">Reference proteome</keyword>
<dbReference type="Proteomes" id="UP000828048">
    <property type="component" value="Chromosome 5"/>
</dbReference>
<sequence>MPTLTTECETLSTFPTFTSRTKTQKHKNWVNKTGFSQRELKISLEQLRVGHESPSILPRTQHNNVVVEEDNTLVIRSNGKRKREDGNQEDCKYIRLERRASQKLVRKFCLPED</sequence>